<organism evidence="3 4">
    <name type="scientific">Spizellomyces punctatus (strain DAOM BR117)</name>
    <dbReference type="NCBI Taxonomy" id="645134"/>
    <lineage>
        <taxon>Eukaryota</taxon>
        <taxon>Fungi</taxon>
        <taxon>Fungi incertae sedis</taxon>
        <taxon>Chytridiomycota</taxon>
        <taxon>Chytridiomycota incertae sedis</taxon>
        <taxon>Chytridiomycetes</taxon>
        <taxon>Spizellomycetales</taxon>
        <taxon>Spizellomycetaceae</taxon>
        <taxon>Spizellomyces</taxon>
    </lineage>
</organism>
<keyword evidence="4" id="KW-1185">Reference proteome</keyword>
<evidence type="ECO:0000313" key="4">
    <source>
        <dbReference type="Proteomes" id="UP000053201"/>
    </source>
</evidence>
<dbReference type="OMA" id="HRAFMSK"/>
<dbReference type="InterPro" id="IPR008011">
    <property type="entry name" value="Complex1_LYR_dom"/>
</dbReference>
<dbReference type="Pfam" id="PF05347">
    <property type="entry name" value="Complex1_LYR"/>
    <property type="match status" value="1"/>
</dbReference>
<dbReference type="RefSeq" id="XP_016604056.1">
    <property type="nucleotide sequence ID" value="XM_016756759.1"/>
</dbReference>
<accession>A0A0L0H521</accession>
<dbReference type="STRING" id="645134.A0A0L0H521"/>
<evidence type="ECO:0000256" key="1">
    <source>
        <dbReference type="ARBA" id="ARBA00009508"/>
    </source>
</evidence>
<dbReference type="Proteomes" id="UP000053201">
    <property type="component" value="Unassembled WGS sequence"/>
</dbReference>
<proteinExistence type="inferred from homology"/>
<dbReference type="AlphaFoldDB" id="A0A0L0H521"/>
<dbReference type="InParanoid" id="A0A0L0H521"/>
<protein>
    <recommendedName>
        <fullName evidence="2">Complex 1 LYR protein domain-containing protein</fullName>
    </recommendedName>
</protein>
<dbReference type="PANTHER" id="PTHR21024">
    <property type="entry name" value="GROWTH HORMONE-INDUCIBLE SOLUBLE PROTEIN-RELATED"/>
    <property type="match status" value="1"/>
</dbReference>
<dbReference type="EMBL" id="KQ257472">
    <property type="protein sequence ID" value="KNC96016.1"/>
    <property type="molecule type" value="Genomic_DNA"/>
</dbReference>
<dbReference type="GO" id="GO:0005739">
    <property type="term" value="C:mitochondrion"/>
    <property type="evidence" value="ECO:0007669"/>
    <property type="project" value="TreeGrafter"/>
</dbReference>
<gene>
    <name evidence="3" type="ORF">SPPG_08612</name>
</gene>
<dbReference type="InterPro" id="IPR045296">
    <property type="entry name" value="Complex1_LYR_ETFRF1_LYRM5"/>
</dbReference>
<name>A0A0L0H521_SPIPD</name>
<dbReference type="InterPro" id="IPR052000">
    <property type="entry name" value="ETFRF1"/>
</dbReference>
<dbReference type="PANTHER" id="PTHR21024:SF0">
    <property type="entry name" value="ELECTRON TRANSFER FLAVOPROTEIN REGULATORY FACTOR 1"/>
    <property type="match status" value="1"/>
</dbReference>
<sequence>MSLRGQVRSLYKQLLFIGREYPAGFEFYRARLKAAFLKKRDLSDPEDIRKALRQGEFVLKELEALWFLKKYRHLKQKYYDQ</sequence>
<reference evidence="3 4" key="1">
    <citation type="submission" date="2009-08" db="EMBL/GenBank/DDBJ databases">
        <title>The Genome Sequence of Spizellomyces punctatus strain DAOM BR117.</title>
        <authorList>
            <consortium name="The Broad Institute Genome Sequencing Platform"/>
            <person name="Russ C."/>
            <person name="Cuomo C."/>
            <person name="Shea T."/>
            <person name="Young S.K."/>
            <person name="Zeng Q."/>
            <person name="Koehrsen M."/>
            <person name="Haas B."/>
            <person name="Borodovsky M."/>
            <person name="Guigo R."/>
            <person name="Alvarado L."/>
            <person name="Berlin A."/>
            <person name="Bochicchio J."/>
            <person name="Borenstein D."/>
            <person name="Chapman S."/>
            <person name="Chen Z."/>
            <person name="Engels R."/>
            <person name="Freedman E."/>
            <person name="Gellesch M."/>
            <person name="Goldberg J."/>
            <person name="Griggs A."/>
            <person name="Gujja S."/>
            <person name="Heiman D."/>
            <person name="Hepburn T."/>
            <person name="Howarth C."/>
            <person name="Jen D."/>
            <person name="Larson L."/>
            <person name="Lewis B."/>
            <person name="Mehta T."/>
            <person name="Park D."/>
            <person name="Pearson M."/>
            <person name="Roberts A."/>
            <person name="Saif S."/>
            <person name="Shenoy N."/>
            <person name="Sisk P."/>
            <person name="Stolte C."/>
            <person name="Sykes S."/>
            <person name="Thomson T."/>
            <person name="Walk T."/>
            <person name="White J."/>
            <person name="Yandava C."/>
            <person name="Burger G."/>
            <person name="Gray M.W."/>
            <person name="Holland P.W.H."/>
            <person name="King N."/>
            <person name="Lang F.B.F."/>
            <person name="Roger A.J."/>
            <person name="Ruiz-Trillo I."/>
            <person name="Lander E."/>
            <person name="Nusbaum C."/>
        </authorList>
    </citation>
    <scope>NUCLEOTIDE SEQUENCE [LARGE SCALE GENOMIC DNA]</scope>
    <source>
        <strain evidence="3 4">DAOM BR117</strain>
    </source>
</reference>
<evidence type="ECO:0000313" key="3">
    <source>
        <dbReference type="EMBL" id="KNC96016.1"/>
    </source>
</evidence>
<dbReference type="eggNOG" id="ENOG502S4S4">
    <property type="taxonomic scope" value="Eukaryota"/>
</dbReference>
<evidence type="ECO:0000259" key="2">
    <source>
        <dbReference type="Pfam" id="PF05347"/>
    </source>
</evidence>
<dbReference type="GO" id="GO:0090324">
    <property type="term" value="P:negative regulation of oxidative phosphorylation"/>
    <property type="evidence" value="ECO:0007669"/>
    <property type="project" value="InterPro"/>
</dbReference>
<dbReference type="VEuPathDB" id="FungiDB:SPPG_08612"/>
<comment type="similarity">
    <text evidence="1">Belongs to the complex I LYR family.</text>
</comment>
<dbReference type="GeneID" id="27691763"/>
<feature type="domain" description="Complex 1 LYR protein" evidence="2">
    <location>
        <begin position="6"/>
        <end position="61"/>
    </location>
</feature>
<dbReference type="CDD" id="cd20265">
    <property type="entry name" value="Complex1_LYR_ETFRF1_LYRM5"/>
    <property type="match status" value="1"/>
</dbReference>
<dbReference type="GO" id="GO:0022904">
    <property type="term" value="P:respiratory electron transport chain"/>
    <property type="evidence" value="ECO:0007669"/>
    <property type="project" value="TreeGrafter"/>
</dbReference>
<dbReference type="OrthoDB" id="10258445at2759"/>